<keyword evidence="2" id="KW-1185">Reference proteome</keyword>
<dbReference type="AlphaFoldDB" id="A0A6A6F0J3"/>
<proteinExistence type="predicted"/>
<dbReference type="EMBL" id="ML992698">
    <property type="protein sequence ID" value="KAF2207988.1"/>
    <property type="molecule type" value="Genomic_DNA"/>
</dbReference>
<evidence type="ECO:0000313" key="1">
    <source>
        <dbReference type="EMBL" id="KAF2207988.1"/>
    </source>
</evidence>
<reference evidence="1" key="1">
    <citation type="journal article" date="2020" name="Stud. Mycol.">
        <title>101 Dothideomycetes genomes: a test case for predicting lifestyles and emergence of pathogens.</title>
        <authorList>
            <person name="Haridas S."/>
            <person name="Albert R."/>
            <person name="Binder M."/>
            <person name="Bloem J."/>
            <person name="Labutti K."/>
            <person name="Salamov A."/>
            <person name="Andreopoulos B."/>
            <person name="Baker S."/>
            <person name="Barry K."/>
            <person name="Bills G."/>
            <person name="Bluhm B."/>
            <person name="Cannon C."/>
            <person name="Castanera R."/>
            <person name="Culley D."/>
            <person name="Daum C."/>
            <person name="Ezra D."/>
            <person name="Gonzalez J."/>
            <person name="Henrissat B."/>
            <person name="Kuo A."/>
            <person name="Liang C."/>
            <person name="Lipzen A."/>
            <person name="Lutzoni F."/>
            <person name="Magnuson J."/>
            <person name="Mondo S."/>
            <person name="Nolan M."/>
            <person name="Ohm R."/>
            <person name="Pangilinan J."/>
            <person name="Park H.-J."/>
            <person name="Ramirez L."/>
            <person name="Alfaro M."/>
            <person name="Sun H."/>
            <person name="Tritt A."/>
            <person name="Yoshinaga Y."/>
            <person name="Zwiers L.-H."/>
            <person name="Turgeon B."/>
            <person name="Goodwin S."/>
            <person name="Spatafora J."/>
            <person name="Crous P."/>
            <person name="Grigoriev I."/>
        </authorList>
    </citation>
    <scope>NUCLEOTIDE SEQUENCE</scope>
    <source>
        <strain evidence="1">SCOH1-5</strain>
    </source>
</reference>
<gene>
    <name evidence="1" type="ORF">CERZMDRAFT_101839</name>
</gene>
<sequence length="107" mass="11787">MAPAKHSTERKFLDLVALPQPVSATYCNTMAAGKKRVVNENGNHNVEKLGQQLKPIFEVSTWANLANAVEFSDFTSVSDEPARRDVFDSNGILSLVNWVIDEPSKLA</sequence>
<protein>
    <submittedName>
        <fullName evidence="1">Uncharacterized protein</fullName>
    </submittedName>
</protein>
<organism evidence="1 2">
    <name type="scientific">Cercospora zeae-maydis SCOH1-5</name>
    <dbReference type="NCBI Taxonomy" id="717836"/>
    <lineage>
        <taxon>Eukaryota</taxon>
        <taxon>Fungi</taxon>
        <taxon>Dikarya</taxon>
        <taxon>Ascomycota</taxon>
        <taxon>Pezizomycotina</taxon>
        <taxon>Dothideomycetes</taxon>
        <taxon>Dothideomycetidae</taxon>
        <taxon>Mycosphaerellales</taxon>
        <taxon>Mycosphaerellaceae</taxon>
        <taxon>Cercospora</taxon>
    </lineage>
</organism>
<name>A0A6A6F0J3_9PEZI</name>
<evidence type="ECO:0000313" key="2">
    <source>
        <dbReference type="Proteomes" id="UP000799539"/>
    </source>
</evidence>
<dbReference type="Proteomes" id="UP000799539">
    <property type="component" value="Unassembled WGS sequence"/>
</dbReference>
<accession>A0A6A6F0J3</accession>